<accession>A0ACC1HX76</accession>
<reference evidence="1" key="1">
    <citation type="submission" date="2022-06" db="EMBL/GenBank/DDBJ databases">
        <title>Phylogenomic reconstructions and comparative analyses of Kickxellomycotina fungi.</title>
        <authorList>
            <person name="Reynolds N.K."/>
            <person name="Stajich J.E."/>
            <person name="Barry K."/>
            <person name="Grigoriev I.V."/>
            <person name="Crous P."/>
            <person name="Smith M.E."/>
        </authorList>
    </citation>
    <scope>NUCLEOTIDE SEQUENCE</scope>
    <source>
        <strain evidence="1">RSA 2271</strain>
    </source>
</reference>
<sequence length="994" mass="104222">MQPSPDSSATAQELGPRQDEALHAATLSVAGMTCGSCVRTIENTIKDKPGVHKIAVSLITADASLEYDPALATAENIAAAISDMGYDSQVLTDRELGPRGDAGDNRSRPAESVFLVQGMTCGSCVNNVETNLGSRPGVQRVHVSLMTGEVTVTYDPSHIGSRELCSAIKNLGYSAQLVVAGNDNNSGVRVSQMALQSAHRHKRRMAVLFLASLAIAIPTFLISMIFDMALPADSAVVERLHRTPFKQYKVSTIVLFFLATLSQCTVGLYFYKHAVLALWKARAANMDVLIALGTTLTYVGSIVSVAGQGGAGEQFFETTVFLVTFVLLGRWLEAIAKGHTASAVGALVAMQPEKALLVTTSPDPDGRAEREEVTEILASNVQVGDVLQINAGARIPCDGVVVSTGATAVDESLLTGEAIPVEKAERSDVYGGTLNITQPVRIRATAVGGSSTLARIVRLVRDAQASKPPIQEVADRVAARFVPGVLALATVTFVIWISLGATGHIPDRWLESSAMGVMSRSAHDTPKKSIGIFSLLCAVSVVVIACPCALGLAAPTAIMVGVGRAAKLGILIKQGGVAMEATSKLDVVAFDKTGTLTTGKPAVVDHAVEHPADGPLVQWVLRCAREVESRSSHPLAAAVSSYLGGEQVLVAAAAADTTPIDVEDISEVPGRGMRAVVRVPDALTEAAGVDAGARVVMLVGNEQLFAAYGSGVLTPTPGQRDEWADRGASIVLAGYAAVGGRGRAVAGFAVADSLRPESAEVVKELHKQGKEVWLISGDNPRTAHAVARQLGIANVMAGVLPEEKSEKIRWLQQRGKCETDGDSAVSSSGDLESGKLAKEGGGSHRRRRLGLTLRRVLGRAGLLARSEARTRAVVAMVGDGINDAPALAQADVGIAIGSGTAAAIETAPVLLMRPDLRSLLTFLHLSRTVFRRVVLNFVWASGYNLVTIPFAAGVLYPIANVGLPPALAGIIMVVSSLCVMSSSLALRLFREKSY</sequence>
<evidence type="ECO:0000313" key="1">
    <source>
        <dbReference type="EMBL" id="KAJ1680388.1"/>
    </source>
</evidence>
<proteinExistence type="predicted"/>
<evidence type="ECO:0000313" key="2">
    <source>
        <dbReference type="Proteomes" id="UP001145114"/>
    </source>
</evidence>
<keyword evidence="2" id="KW-1185">Reference proteome</keyword>
<gene>
    <name evidence="1" type="ORF">EV182_000109</name>
</gene>
<name>A0ACC1HX76_9FUNG</name>
<organism evidence="1 2">
    <name type="scientific">Spiromyces aspiralis</name>
    <dbReference type="NCBI Taxonomy" id="68401"/>
    <lineage>
        <taxon>Eukaryota</taxon>
        <taxon>Fungi</taxon>
        <taxon>Fungi incertae sedis</taxon>
        <taxon>Zoopagomycota</taxon>
        <taxon>Kickxellomycotina</taxon>
        <taxon>Kickxellomycetes</taxon>
        <taxon>Kickxellales</taxon>
        <taxon>Kickxellaceae</taxon>
        <taxon>Spiromyces</taxon>
    </lineage>
</organism>
<dbReference type="Proteomes" id="UP001145114">
    <property type="component" value="Unassembled WGS sequence"/>
</dbReference>
<protein>
    <submittedName>
        <fullName evidence="1">Uncharacterized protein</fullName>
    </submittedName>
</protein>
<comment type="caution">
    <text evidence="1">The sequence shown here is derived from an EMBL/GenBank/DDBJ whole genome shotgun (WGS) entry which is preliminary data.</text>
</comment>
<dbReference type="EMBL" id="JAMZIH010000003">
    <property type="protein sequence ID" value="KAJ1680388.1"/>
    <property type="molecule type" value="Genomic_DNA"/>
</dbReference>